<sequence>MKTGYELVEDSDFEEAKKMGYFVRAYQGNITIYPPGKITGFSTDHIAIDEKRVFREANRFQIVDTPKTSKK</sequence>
<comment type="caution">
    <text evidence="1">The sequence shown here is derived from an EMBL/GenBank/DDBJ whole genome shotgun (WGS) entry which is preliminary data.</text>
</comment>
<accession>A0ABM8VSH2</accession>
<protein>
    <submittedName>
        <fullName evidence="1">Uncharacterized protein</fullName>
    </submittedName>
</protein>
<dbReference type="RefSeq" id="WP_218102663.1">
    <property type="nucleotide sequence ID" value="NZ_CAJVCE010000030.1"/>
</dbReference>
<dbReference type="EMBL" id="CAJVCE010000030">
    <property type="protein sequence ID" value="CAG7656547.1"/>
    <property type="molecule type" value="Genomic_DNA"/>
</dbReference>
<evidence type="ECO:0000313" key="1">
    <source>
        <dbReference type="EMBL" id="CAG7656547.1"/>
    </source>
</evidence>
<proteinExistence type="predicted"/>
<reference evidence="1 2" key="1">
    <citation type="submission" date="2021-06" db="EMBL/GenBank/DDBJ databases">
        <authorList>
            <person name="Criscuolo A."/>
        </authorList>
    </citation>
    <scope>NUCLEOTIDE SEQUENCE [LARGE SCALE GENOMIC DNA]</scope>
    <source>
        <strain evidence="2">CIP 111802</strain>
    </source>
</reference>
<dbReference type="Proteomes" id="UP000730618">
    <property type="component" value="Unassembled WGS sequence"/>
</dbReference>
<evidence type="ECO:0000313" key="2">
    <source>
        <dbReference type="Proteomes" id="UP000730618"/>
    </source>
</evidence>
<gene>
    <name evidence="1" type="ORF">PAECIP111802_06452</name>
</gene>
<organism evidence="1 2">
    <name type="scientific">Paenibacillus allorhizosphaerae</name>
    <dbReference type="NCBI Taxonomy" id="2849866"/>
    <lineage>
        <taxon>Bacteria</taxon>
        <taxon>Bacillati</taxon>
        <taxon>Bacillota</taxon>
        <taxon>Bacilli</taxon>
        <taxon>Bacillales</taxon>
        <taxon>Paenibacillaceae</taxon>
        <taxon>Paenibacillus</taxon>
    </lineage>
</organism>
<name>A0ABM8VSH2_9BACL</name>
<keyword evidence="2" id="KW-1185">Reference proteome</keyword>